<proteinExistence type="predicted"/>
<feature type="compositionally biased region" description="Polar residues" evidence="1">
    <location>
        <begin position="159"/>
        <end position="176"/>
    </location>
</feature>
<feature type="region of interest" description="Disordered" evidence="1">
    <location>
        <begin position="1060"/>
        <end position="1087"/>
    </location>
</feature>
<dbReference type="PANTHER" id="PTHR33167:SF4">
    <property type="entry name" value="TRANSCRIPTION FACTOR, PUTATIVE (DUF863)-RELATED"/>
    <property type="match status" value="1"/>
</dbReference>
<feature type="region of interest" description="Disordered" evidence="1">
    <location>
        <begin position="538"/>
        <end position="557"/>
    </location>
</feature>
<evidence type="ECO:0000313" key="2">
    <source>
        <dbReference type="EMBL" id="PIN21930.1"/>
    </source>
</evidence>
<dbReference type="OrthoDB" id="630817at2759"/>
<feature type="region of interest" description="Disordered" evidence="1">
    <location>
        <begin position="947"/>
        <end position="974"/>
    </location>
</feature>
<feature type="region of interest" description="Disordered" evidence="1">
    <location>
        <begin position="894"/>
        <end position="916"/>
    </location>
</feature>
<sequence length="1087" mass="120430">MGTKVHCKSYLPGFYSMRDLNEDSSSSSWPLFYGDKTIPNGPYYNGFMPRTSVDGYPGHDKDALKQKILEHEAVFKTQVCELHRLYRIQRDMMEEVKRKELHKNRTSMEPASSSSFQGSQMPSEDARKWHMAGFPLLNSSYGRTSVSGVEIVNSPMSCTKGNSNKQPSQFPFQNGSDSKDFETLDSRPSKVRKKLFDLQLPADEYIDTEEGNKSHDYKVSEILSYAPKGHPNNGPESSMKLFLGGRDVTKTDCLIDASASASCLRGSIGLADLNEPIQIEEETGPSSIDFLGHTSENVEKKGINQPVKSNTGYLGVTGETMHARDRFLINSSIESKLNDRGPFSHLYEPGSIRSNFNSVTQGRQPEKSPLSSHTVQGMLNQVHHASGMYPSSYSREDFRREGIRNGLEYHDRSHDLSNNSHLEPLASQNAGPYSFFSSSSFASSWAHSVPSWAKPTSSFAPKITTLETSLNSAGVMSKPSAQSQEPFGGKWHVKTSSMLNPGSGNESTLNGFYHGSASGSKELQVQLPLAGRDYLNSSRSDNVASDRSNNHGLGNFPKDLFCADTKPARDINLNEVISKGQSDEVVILQDLNATDEKCMPSDRLSALPWLEPKPARVNEVADSRRSELSGEPSYLQASANQLSCKNETVRDLNQLFTPKVTLDSADSEIARKKEIAETHSVKKILGFPIFERGVLENELLSVASTSASVDCCPEGKNVNGEKKNRIIDINVACEPDEPIEDRELTVEKENQKNGTSMREPIDLNSCVGDCEDPPASSYERKSASIKITLEIDLEVPVFLENEDDNTLSKPEEVSLQLLQAKTEQIQDEVLRTFETKNEQTRDEVLRNAAEIMFAISTSCPQSHTNDNICQPSEASLEESLLWFVDAVSSFENELENTSGKESRVTDSSPEQDSSEEIDEFEAMTLQLEETKEEDYMPKPFVPEVSKVEDTGSNALTTRSRRGQSRRGRQRRDFQRDILPGLASLSRHEVTEDIQTFGGLMRATGHAWNSGLARRNGTRNGGARGRRRAVVDTVPTPVPSPVCAPLMNQLNQIEAGLEDRSLTGWGKTTRRPRRQRCPAGNPPTVALT</sequence>
<dbReference type="Proteomes" id="UP000231279">
    <property type="component" value="Unassembled WGS sequence"/>
</dbReference>
<feature type="region of interest" description="Disordered" evidence="1">
    <location>
        <begin position="159"/>
        <end position="186"/>
    </location>
</feature>
<gene>
    <name evidence="2" type="ORF">CDL12_05343</name>
</gene>
<dbReference type="EMBL" id="NKXS01000858">
    <property type="protein sequence ID" value="PIN21930.1"/>
    <property type="molecule type" value="Genomic_DNA"/>
</dbReference>
<feature type="region of interest" description="Disordered" evidence="1">
    <location>
        <begin position="101"/>
        <end position="122"/>
    </location>
</feature>
<feature type="compositionally biased region" description="Basic residues" evidence="1">
    <location>
        <begin position="958"/>
        <end position="969"/>
    </location>
</feature>
<reference evidence="3" key="1">
    <citation type="journal article" date="2018" name="Gigascience">
        <title>Genome assembly of the Pink Ipe (Handroanthus impetiginosus, Bignoniaceae), a highly valued, ecologically keystone Neotropical timber forest tree.</title>
        <authorList>
            <person name="Silva-Junior O.B."/>
            <person name="Grattapaglia D."/>
            <person name="Novaes E."/>
            <person name="Collevatti R.G."/>
        </authorList>
    </citation>
    <scope>NUCLEOTIDE SEQUENCE [LARGE SCALE GENOMIC DNA]</scope>
    <source>
        <strain evidence="3">cv. UFG-1</strain>
    </source>
</reference>
<dbReference type="PANTHER" id="PTHR33167">
    <property type="entry name" value="TRANSCRIPTION FACTOR, PUTATIVE (DUF863)-RELATED"/>
    <property type="match status" value="1"/>
</dbReference>
<protein>
    <submittedName>
        <fullName evidence="2">Uncharacterized protein</fullName>
    </submittedName>
</protein>
<accession>A0A2G9HX75</accession>
<dbReference type="InterPro" id="IPR008581">
    <property type="entry name" value="DUF863_pln"/>
</dbReference>
<dbReference type="Pfam" id="PF05904">
    <property type="entry name" value="DUF863"/>
    <property type="match status" value="1"/>
</dbReference>
<dbReference type="STRING" id="429701.A0A2G9HX75"/>
<name>A0A2G9HX75_9LAMI</name>
<keyword evidence="3" id="KW-1185">Reference proteome</keyword>
<organism evidence="2 3">
    <name type="scientific">Handroanthus impetiginosus</name>
    <dbReference type="NCBI Taxonomy" id="429701"/>
    <lineage>
        <taxon>Eukaryota</taxon>
        <taxon>Viridiplantae</taxon>
        <taxon>Streptophyta</taxon>
        <taxon>Embryophyta</taxon>
        <taxon>Tracheophyta</taxon>
        <taxon>Spermatophyta</taxon>
        <taxon>Magnoliopsida</taxon>
        <taxon>eudicotyledons</taxon>
        <taxon>Gunneridae</taxon>
        <taxon>Pentapetalae</taxon>
        <taxon>asterids</taxon>
        <taxon>lamiids</taxon>
        <taxon>Lamiales</taxon>
        <taxon>Bignoniaceae</taxon>
        <taxon>Crescentiina</taxon>
        <taxon>Tabebuia alliance</taxon>
        <taxon>Handroanthus</taxon>
    </lineage>
</organism>
<feature type="compositionally biased region" description="Low complexity" evidence="1">
    <location>
        <begin position="112"/>
        <end position="122"/>
    </location>
</feature>
<feature type="compositionally biased region" description="Basic and acidic residues" evidence="1">
    <location>
        <begin position="177"/>
        <end position="186"/>
    </location>
</feature>
<evidence type="ECO:0000256" key="1">
    <source>
        <dbReference type="SAM" id="MobiDB-lite"/>
    </source>
</evidence>
<comment type="caution">
    <text evidence="2">The sequence shown here is derived from an EMBL/GenBank/DDBJ whole genome shotgun (WGS) entry which is preliminary data.</text>
</comment>
<evidence type="ECO:0000313" key="3">
    <source>
        <dbReference type="Proteomes" id="UP000231279"/>
    </source>
</evidence>
<feature type="compositionally biased region" description="Polar residues" evidence="1">
    <location>
        <begin position="538"/>
        <end position="552"/>
    </location>
</feature>
<dbReference type="AlphaFoldDB" id="A0A2G9HX75"/>